<reference evidence="10 11" key="1">
    <citation type="journal article" date="2017" name="Int. J. Syst. Evol. Microbiol.">
        <title>Jeotgalibaca porci sp. nov. and Jeotgalibaca arthritidis sp. nov., isolated from pigs, and emended description of the genus Jeotgalibaca.</title>
        <authorList>
            <person name="Zamora L."/>
            <person name="Perez-Sancho M."/>
            <person name="Dominguez L."/>
            <person name="Fernandez-Garayzabal J.F."/>
            <person name="Vela A.I."/>
        </authorList>
    </citation>
    <scope>NUCLEOTIDE SEQUENCE [LARGE SCALE GENOMIC DNA]</scope>
    <source>
        <strain evidence="10 11">CECT 9157</strain>
    </source>
</reference>
<evidence type="ECO:0000259" key="9">
    <source>
        <dbReference type="PROSITE" id="PS51747"/>
    </source>
</evidence>
<accession>A0A6G7KBT7</accession>
<dbReference type="Pfam" id="PF00383">
    <property type="entry name" value="dCMP_cyt_deam_1"/>
    <property type="match status" value="1"/>
</dbReference>
<comment type="cofactor">
    <cofactor evidence="1 8">
        <name>Zn(2+)</name>
        <dbReference type="ChEBI" id="CHEBI:29105"/>
    </cofactor>
</comment>
<dbReference type="Proteomes" id="UP000501451">
    <property type="component" value="Chromosome"/>
</dbReference>
<dbReference type="InterPro" id="IPR013404">
    <property type="entry name" value="Competence_ComEB"/>
</dbReference>
<sequence>MMQERIPWNQYFMAQAVLLSLRSTCKRLEVGATIVRDKRIIAGGYNGSVSGDVHCIDDGCYIVNGHCLRTIHAEMNAILQCAKLGVQTDGAEIYVTHFPCLQCMKMLLQAGIKKVYYLEDYRNDPYAIHLLEEMAIPYEKVSLDPSYFTTLVKPTHSNHESVGEKDGNHNCC</sequence>
<dbReference type="InterPro" id="IPR016473">
    <property type="entry name" value="dCMP_deaminase"/>
</dbReference>
<dbReference type="InterPro" id="IPR015517">
    <property type="entry name" value="dCMP_deaminase-rel"/>
</dbReference>
<proteinExistence type="inferred from homology"/>
<dbReference type="KEGG" id="jar:G7057_09760"/>
<organism evidence="10 11">
    <name type="scientific">Jeotgalibaca arthritidis</name>
    <dbReference type="NCBI Taxonomy" id="1868794"/>
    <lineage>
        <taxon>Bacteria</taxon>
        <taxon>Bacillati</taxon>
        <taxon>Bacillota</taxon>
        <taxon>Bacilli</taxon>
        <taxon>Lactobacillales</taxon>
        <taxon>Carnobacteriaceae</taxon>
        <taxon>Jeotgalibaca</taxon>
    </lineage>
</organism>
<evidence type="ECO:0000256" key="5">
    <source>
        <dbReference type="ARBA" id="ARBA00022833"/>
    </source>
</evidence>
<evidence type="ECO:0000256" key="4">
    <source>
        <dbReference type="ARBA" id="ARBA00022801"/>
    </source>
</evidence>
<dbReference type="GO" id="GO:0004132">
    <property type="term" value="F:dCMP deaminase activity"/>
    <property type="evidence" value="ECO:0007669"/>
    <property type="project" value="InterPro"/>
</dbReference>
<dbReference type="InterPro" id="IPR002125">
    <property type="entry name" value="CMP_dCMP_dom"/>
</dbReference>
<evidence type="ECO:0000256" key="1">
    <source>
        <dbReference type="ARBA" id="ARBA00001947"/>
    </source>
</evidence>
<evidence type="ECO:0000256" key="7">
    <source>
        <dbReference type="PIRSR" id="PIRSR006019-1"/>
    </source>
</evidence>
<dbReference type="PIRSF" id="PIRSF006019">
    <property type="entry name" value="dCMP_deaminase"/>
    <property type="match status" value="1"/>
</dbReference>
<dbReference type="PROSITE" id="PS00903">
    <property type="entry name" value="CYT_DCMP_DEAMINASES_1"/>
    <property type="match status" value="1"/>
</dbReference>
<name>A0A6G7KBT7_9LACT</name>
<dbReference type="GO" id="GO:0008270">
    <property type="term" value="F:zinc ion binding"/>
    <property type="evidence" value="ECO:0007669"/>
    <property type="project" value="InterPro"/>
</dbReference>
<dbReference type="InterPro" id="IPR016193">
    <property type="entry name" value="Cytidine_deaminase-like"/>
</dbReference>
<feature type="binding site" evidence="8">
    <location>
        <position position="103"/>
    </location>
    <ligand>
        <name>Zn(2+)</name>
        <dbReference type="ChEBI" id="CHEBI:29105"/>
        <note>catalytic</note>
    </ligand>
</feature>
<dbReference type="SUPFAM" id="SSF53927">
    <property type="entry name" value="Cytidine deaminase-like"/>
    <property type="match status" value="1"/>
</dbReference>
<dbReference type="InterPro" id="IPR016192">
    <property type="entry name" value="APOBEC/CMP_deaminase_Zn-bd"/>
</dbReference>
<dbReference type="EMBL" id="CP049740">
    <property type="protein sequence ID" value="QII82692.1"/>
    <property type="molecule type" value="Genomic_DNA"/>
</dbReference>
<feature type="binding site" evidence="8">
    <location>
        <position position="72"/>
    </location>
    <ligand>
        <name>Zn(2+)</name>
        <dbReference type="ChEBI" id="CHEBI:29105"/>
        <note>catalytic</note>
    </ligand>
</feature>
<feature type="active site" description="Proton donor" evidence="7">
    <location>
        <position position="74"/>
    </location>
</feature>
<gene>
    <name evidence="10" type="ORF">G7057_09760</name>
</gene>
<dbReference type="RefSeq" id="WP_166163351.1">
    <property type="nucleotide sequence ID" value="NZ_CP049740.1"/>
</dbReference>
<evidence type="ECO:0000256" key="8">
    <source>
        <dbReference type="PIRSR" id="PIRSR006019-2"/>
    </source>
</evidence>
<dbReference type="CDD" id="cd01286">
    <property type="entry name" value="deoxycytidylate_deaminase"/>
    <property type="match status" value="1"/>
</dbReference>
<keyword evidence="3 8" id="KW-0479">Metal-binding</keyword>
<evidence type="ECO:0000256" key="3">
    <source>
        <dbReference type="ARBA" id="ARBA00022723"/>
    </source>
</evidence>
<dbReference type="PANTHER" id="PTHR11086:SF18">
    <property type="entry name" value="DEOXYCYTIDYLATE DEAMINASE"/>
    <property type="match status" value="1"/>
</dbReference>
<comment type="similarity">
    <text evidence="2">Belongs to the cytidine and deoxycytidylate deaminase family.</text>
</comment>
<dbReference type="InterPro" id="IPR035105">
    <property type="entry name" value="Deoxycytidylate_deaminase_dom"/>
</dbReference>
<keyword evidence="4" id="KW-0378">Hydrolase</keyword>
<feature type="domain" description="CMP/dCMP-type deaminase" evidence="9">
    <location>
        <begin position="7"/>
        <end position="134"/>
    </location>
</feature>
<dbReference type="AlphaFoldDB" id="A0A6G7KBT7"/>
<keyword evidence="5 8" id="KW-0862">Zinc</keyword>
<dbReference type="Gene3D" id="3.40.140.10">
    <property type="entry name" value="Cytidine Deaminase, domain 2"/>
    <property type="match status" value="1"/>
</dbReference>
<dbReference type="PROSITE" id="PS51747">
    <property type="entry name" value="CYT_DCMP_DEAMINASES_2"/>
    <property type="match status" value="1"/>
</dbReference>
<evidence type="ECO:0000313" key="10">
    <source>
        <dbReference type="EMBL" id="QII82692.1"/>
    </source>
</evidence>
<protein>
    <recommendedName>
        <fullName evidence="6">ComE operon protein 2</fullName>
    </recommendedName>
</protein>
<evidence type="ECO:0000256" key="6">
    <source>
        <dbReference type="NCBIfam" id="TIGR02571"/>
    </source>
</evidence>
<evidence type="ECO:0000256" key="2">
    <source>
        <dbReference type="ARBA" id="ARBA00006576"/>
    </source>
</evidence>
<evidence type="ECO:0000313" key="11">
    <source>
        <dbReference type="Proteomes" id="UP000501451"/>
    </source>
</evidence>
<dbReference type="GO" id="GO:0006220">
    <property type="term" value="P:pyrimidine nucleotide metabolic process"/>
    <property type="evidence" value="ECO:0007669"/>
    <property type="project" value="InterPro"/>
</dbReference>
<dbReference type="NCBIfam" id="TIGR02571">
    <property type="entry name" value="ComEB"/>
    <property type="match status" value="1"/>
</dbReference>
<dbReference type="GO" id="GO:0005737">
    <property type="term" value="C:cytoplasm"/>
    <property type="evidence" value="ECO:0007669"/>
    <property type="project" value="TreeGrafter"/>
</dbReference>
<keyword evidence="11" id="KW-1185">Reference proteome</keyword>
<feature type="binding site" evidence="8">
    <location>
        <position position="100"/>
    </location>
    <ligand>
        <name>Zn(2+)</name>
        <dbReference type="ChEBI" id="CHEBI:29105"/>
        <note>catalytic</note>
    </ligand>
</feature>
<dbReference type="PANTHER" id="PTHR11086">
    <property type="entry name" value="DEOXYCYTIDYLATE DEAMINASE-RELATED"/>
    <property type="match status" value="1"/>
</dbReference>